<evidence type="ECO:0000313" key="1">
    <source>
        <dbReference type="EMBL" id="GAB14958.1"/>
    </source>
</evidence>
<organism evidence="1 2">
    <name type="scientific">Arthrobacter globiformis (strain ATCC 8010 / DSM 20124 / JCM 1332 / NBRC 12137 / NCIMB 8907 / NRRL B-2979 / 168)</name>
    <dbReference type="NCBI Taxonomy" id="1077972"/>
    <lineage>
        <taxon>Bacteria</taxon>
        <taxon>Bacillati</taxon>
        <taxon>Actinomycetota</taxon>
        <taxon>Actinomycetes</taxon>
        <taxon>Micrococcales</taxon>
        <taxon>Micrococcaceae</taxon>
        <taxon>Arthrobacter</taxon>
    </lineage>
</organism>
<comment type="caution">
    <text evidence="1">The sequence shown here is derived from an EMBL/GenBank/DDBJ whole genome shotgun (WGS) entry which is preliminary data.</text>
</comment>
<dbReference type="eggNOG" id="ENOG5032R45">
    <property type="taxonomic scope" value="Bacteria"/>
</dbReference>
<dbReference type="OrthoDB" id="3579809at2"/>
<evidence type="ECO:0000313" key="2">
    <source>
        <dbReference type="Proteomes" id="UP000003828"/>
    </source>
</evidence>
<proteinExistence type="predicted"/>
<dbReference type="RefSeq" id="WP_003804004.1">
    <property type="nucleotide sequence ID" value="NZ_BAEG01000080.1"/>
</dbReference>
<sequence>MDPVSLSAAIAQAVANATPELSKRLGEGEDVYAEILEVAAQAHEETRSILQSTVDSARRAGHSWEAIGRILGVSKQAAQQRFGRPQQAFVGDVPAVKRLYPVNAFNEMTVLREVGQFGWHSVGFGVRFHRIELSAEQWEHTRIIANPKAVSDLEAQGWQRIGEQSFPWAYFSRCLHTPRRHGDPPPDILWLIRGDTAPNR</sequence>
<dbReference type="Proteomes" id="UP000003828">
    <property type="component" value="Unassembled WGS sequence"/>
</dbReference>
<reference evidence="1 2" key="1">
    <citation type="submission" date="2011-12" db="EMBL/GenBank/DDBJ databases">
        <title>Whole genome shotgun sequence of Arthrobacter globiformis NBRC 12137.</title>
        <authorList>
            <person name="Miyazawa S."/>
            <person name="Hosoyama A."/>
            <person name="Tsuchikane K."/>
            <person name="Katsumata H."/>
            <person name="Yamazaki S."/>
            <person name="Fujita N."/>
        </authorList>
    </citation>
    <scope>NUCLEOTIDE SEQUENCE [LARGE SCALE GENOMIC DNA]</scope>
    <source>
        <strain evidence="1 2">NBRC 12137</strain>
    </source>
</reference>
<protein>
    <submittedName>
        <fullName evidence="1">Uncharacterized protein</fullName>
    </submittedName>
</protein>
<gene>
    <name evidence="1" type="ORF">ARGLB_080_00220</name>
</gene>
<dbReference type="STRING" id="1077972.ARGLB_080_00220"/>
<dbReference type="EMBL" id="BAEG01000080">
    <property type="protein sequence ID" value="GAB14958.1"/>
    <property type="molecule type" value="Genomic_DNA"/>
</dbReference>
<accession>H0QQ57</accession>
<keyword evidence="2" id="KW-1185">Reference proteome</keyword>
<name>H0QQ57_ARTG1</name>
<dbReference type="AlphaFoldDB" id="H0QQ57"/>